<evidence type="ECO:0000313" key="2">
    <source>
        <dbReference type="Proteomes" id="UP000324611"/>
    </source>
</evidence>
<accession>A0A5B2W2C3</accession>
<organism evidence="1 2">
    <name type="scientific">Chitinophaga agrisoli</name>
    <dbReference type="NCBI Taxonomy" id="2607653"/>
    <lineage>
        <taxon>Bacteria</taxon>
        <taxon>Pseudomonadati</taxon>
        <taxon>Bacteroidota</taxon>
        <taxon>Chitinophagia</taxon>
        <taxon>Chitinophagales</taxon>
        <taxon>Chitinophagaceae</taxon>
        <taxon>Chitinophaga</taxon>
    </lineage>
</organism>
<reference evidence="1 2" key="1">
    <citation type="submission" date="2019-09" db="EMBL/GenBank/DDBJ databases">
        <title>Chitinophaga ginsengihumi sp. nov., isolated from soil of ginseng rhizosphere.</title>
        <authorList>
            <person name="Lee J."/>
        </authorList>
    </citation>
    <scope>NUCLEOTIDE SEQUENCE [LARGE SCALE GENOMIC DNA]</scope>
    <source>
        <strain evidence="1 2">BN140078</strain>
    </source>
</reference>
<name>A0A5B2W2C3_9BACT</name>
<proteinExistence type="predicted"/>
<keyword evidence="2" id="KW-1185">Reference proteome</keyword>
<comment type="caution">
    <text evidence="1">The sequence shown here is derived from an EMBL/GenBank/DDBJ whole genome shotgun (WGS) entry which is preliminary data.</text>
</comment>
<evidence type="ECO:0008006" key="3">
    <source>
        <dbReference type="Google" id="ProtNLM"/>
    </source>
</evidence>
<dbReference type="Gene3D" id="3.40.50.300">
    <property type="entry name" value="P-loop containing nucleotide triphosphate hydrolases"/>
    <property type="match status" value="1"/>
</dbReference>
<dbReference type="Proteomes" id="UP000324611">
    <property type="component" value="Unassembled WGS sequence"/>
</dbReference>
<gene>
    <name evidence="1" type="ORF">F0L74_06030</name>
</gene>
<reference evidence="1 2" key="2">
    <citation type="submission" date="2019-09" db="EMBL/GenBank/DDBJ databases">
        <authorList>
            <person name="Jin C."/>
        </authorList>
    </citation>
    <scope>NUCLEOTIDE SEQUENCE [LARGE SCALE GENOMIC DNA]</scope>
    <source>
        <strain evidence="1 2">BN140078</strain>
    </source>
</reference>
<dbReference type="AlphaFoldDB" id="A0A5B2W2C3"/>
<evidence type="ECO:0000313" key="1">
    <source>
        <dbReference type="EMBL" id="KAA2245515.1"/>
    </source>
</evidence>
<dbReference type="InterPro" id="IPR027417">
    <property type="entry name" value="P-loop_NTPase"/>
</dbReference>
<protein>
    <recommendedName>
        <fullName evidence="3">AAA domain-containing protein</fullName>
    </recommendedName>
</protein>
<dbReference type="EMBL" id="VUOC01000001">
    <property type="protein sequence ID" value="KAA2245515.1"/>
    <property type="molecule type" value="Genomic_DNA"/>
</dbReference>
<dbReference type="SUPFAM" id="SSF52540">
    <property type="entry name" value="P-loop containing nucleoside triphosphate hydrolases"/>
    <property type="match status" value="1"/>
</dbReference>
<sequence length="216" mass="24789">MAKVLGLKQLHQKRYTLLDGVGDHITKCFGDLTTSFIMIVWGMSGNGKSNFLMQFLTALLAFGKVLYVSLEEGGEKSFQKMVFRHLDVDAHNGKIEFADYEMTFDALVAKLKKKKSPRFIVIDSLQYWNITYEQYKQLKEMFPNKAFIFISHAEGKNPKGTTATNIRYDSGIKVRVEGYIAFITSRYGGGENFVIWEDGAKKYWGKKFKTMLTKRL</sequence>
<dbReference type="RefSeq" id="WP_149836905.1">
    <property type="nucleotide sequence ID" value="NZ_VUOC01000001.1"/>
</dbReference>